<name>A0AAV0XK19_9HEMI</name>
<dbReference type="Pfam" id="PF00096">
    <property type="entry name" value="zf-C2H2"/>
    <property type="match status" value="6"/>
</dbReference>
<evidence type="ECO:0000256" key="3">
    <source>
        <dbReference type="ARBA" id="ARBA00022723"/>
    </source>
</evidence>
<dbReference type="PROSITE" id="PS50157">
    <property type="entry name" value="ZINC_FINGER_C2H2_2"/>
    <property type="match status" value="10"/>
</dbReference>
<dbReference type="GO" id="GO:0005634">
    <property type="term" value="C:nucleus"/>
    <property type="evidence" value="ECO:0007669"/>
    <property type="project" value="UniProtKB-SubCell"/>
</dbReference>
<evidence type="ECO:0000256" key="1">
    <source>
        <dbReference type="ARBA" id="ARBA00004123"/>
    </source>
</evidence>
<evidence type="ECO:0000256" key="2">
    <source>
        <dbReference type="ARBA" id="ARBA00006991"/>
    </source>
</evidence>
<organism evidence="14 15">
    <name type="scientific">Macrosiphum euphorbiae</name>
    <name type="common">potato aphid</name>
    <dbReference type="NCBI Taxonomy" id="13131"/>
    <lineage>
        <taxon>Eukaryota</taxon>
        <taxon>Metazoa</taxon>
        <taxon>Ecdysozoa</taxon>
        <taxon>Arthropoda</taxon>
        <taxon>Hexapoda</taxon>
        <taxon>Insecta</taxon>
        <taxon>Pterygota</taxon>
        <taxon>Neoptera</taxon>
        <taxon>Paraneoptera</taxon>
        <taxon>Hemiptera</taxon>
        <taxon>Sternorrhyncha</taxon>
        <taxon>Aphidomorpha</taxon>
        <taxon>Aphidoidea</taxon>
        <taxon>Aphididae</taxon>
        <taxon>Macrosiphini</taxon>
        <taxon>Macrosiphum</taxon>
    </lineage>
</organism>
<evidence type="ECO:0000313" key="15">
    <source>
        <dbReference type="Proteomes" id="UP001160148"/>
    </source>
</evidence>
<dbReference type="FunFam" id="3.30.160.60:FF:001370">
    <property type="entry name" value="Zinc finger protein"/>
    <property type="match status" value="1"/>
</dbReference>
<keyword evidence="15" id="KW-1185">Reference proteome</keyword>
<dbReference type="GO" id="GO:0008270">
    <property type="term" value="F:zinc ion binding"/>
    <property type="evidence" value="ECO:0007669"/>
    <property type="project" value="UniProtKB-KW"/>
</dbReference>
<keyword evidence="5 11" id="KW-0863">Zinc-finger</keyword>
<keyword evidence="9" id="KW-0804">Transcription</keyword>
<dbReference type="AlphaFoldDB" id="A0AAV0XK19"/>
<reference evidence="14 15" key="1">
    <citation type="submission" date="2023-01" db="EMBL/GenBank/DDBJ databases">
        <authorList>
            <person name="Whitehead M."/>
        </authorList>
    </citation>
    <scope>NUCLEOTIDE SEQUENCE [LARGE SCALE GENOMIC DNA]</scope>
</reference>
<dbReference type="Gene3D" id="3.30.160.60">
    <property type="entry name" value="Classic Zinc Finger"/>
    <property type="match status" value="9"/>
</dbReference>
<gene>
    <name evidence="14" type="ORF">MEUPH1_LOCUS22789</name>
</gene>
<proteinExistence type="inferred from homology"/>
<keyword evidence="7" id="KW-0805">Transcription regulation</keyword>
<evidence type="ECO:0000313" key="14">
    <source>
        <dbReference type="EMBL" id="CAI6368428.1"/>
    </source>
</evidence>
<feature type="domain" description="C2H2-type" evidence="13">
    <location>
        <begin position="788"/>
        <end position="815"/>
    </location>
</feature>
<evidence type="ECO:0000256" key="4">
    <source>
        <dbReference type="ARBA" id="ARBA00022737"/>
    </source>
</evidence>
<dbReference type="PANTHER" id="PTHR24394">
    <property type="entry name" value="ZINC FINGER PROTEIN"/>
    <property type="match status" value="1"/>
</dbReference>
<dbReference type="FunFam" id="3.30.160.60:FF:000875">
    <property type="entry name" value="zinc finger protein 236 isoform X7"/>
    <property type="match status" value="1"/>
</dbReference>
<dbReference type="Proteomes" id="UP001160148">
    <property type="component" value="Unassembled WGS sequence"/>
</dbReference>
<evidence type="ECO:0000259" key="13">
    <source>
        <dbReference type="PROSITE" id="PS50157"/>
    </source>
</evidence>
<evidence type="ECO:0000256" key="10">
    <source>
        <dbReference type="ARBA" id="ARBA00023242"/>
    </source>
</evidence>
<feature type="domain" description="C2H2-type" evidence="13">
    <location>
        <begin position="729"/>
        <end position="756"/>
    </location>
</feature>
<keyword evidence="8" id="KW-0238">DNA-binding</keyword>
<feature type="region of interest" description="Disordered" evidence="12">
    <location>
        <begin position="664"/>
        <end position="683"/>
    </location>
</feature>
<evidence type="ECO:0000256" key="9">
    <source>
        <dbReference type="ARBA" id="ARBA00023163"/>
    </source>
</evidence>
<accession>A0AAV0XK19</accession>
<dbReference type="FunFam" id="3.30.160.60:FF:002343">
    <property type="entry name" value="Zinc finger protein 33A"/>
    <property type="match status" value="1"/>
</dbReference>
<feature type="domain" description="C2H2-type" evidence="13">
    <location>
        <begin position="383"/>
        <end position="410"/>
    </location>
</feature>
<dbReference type="FunFam" id="3.30.160.60:FF:000744">
    <property type="entry name" value="zinc finger E-box-binding homeobox 1"/>
    <property type="match status" value="1"/>
</dbReference>
<sequence>MDDQLDIMLENTNEEFITLSYADHSLTSQSEQLSDECADMNLDQDNCQTMSDMAPLNDLLLGQTFLIETNEQPLFVDGAELITFQHIDSNEQINDVETISNNIESDKSPIENIDFTINSDDHFQEICTDFNKTTNDSNNLTEHLQVKINTDITSGNYSNSTAIKILDDVAKSPVDTNGHFVCDLCLHEFYNWKHYKKHKLEHLNDKPFKCLKCLKSFNYNNNYLLHIASHSTSNLKCPKCKKEFKRYASFKAHLKIHKTEELITCNICDKIFDNQYRLDIHKENCIQENLLNSGEETSVGCIKTCTICNMSFSTVSEYKMHNKEHRKFDSVLRKYHKLATKFKKIHKTANKIKKFKCDRCDWSFNKSNLLRRHMRTHTGEKPFECTDCSVYFTQQNSLNRHLMKHKGIRPFRCEFCEMSFCQKGHLINHMKKCHAVKKEPTRIHKCSMCSCVYNSINALSRHLNIFHGVKTRNVYKKVQKKETKSVETVDENKHSNKDSSKLKQWLEEVACELQSDDDNVELKNCKEPVTTQCEFGINLIESEHYDHILSPISNIASDHTEIDNLRYSLADGNSYIIIVKKKQEQPSIKNAVVQNQEKELVTTVTENESISLNVVKETAKKGTEPITTVTENESIPLSVVEETTTTKKLPSRKKKCGNKMSKLDAKKTLPRKKNVSSSNLKKKNCNSDKIKRNISHPSSKAEPKVVYVPNIAINSEDKTISITENPLPKVCQFCEKIFKKNADLERHERTHTGDKPYKCEEQDCNKAFATKSSLEYHKITHSGQMKRAECPQCNGLFATTTTLKVHLRQHTGEKPFKCPVCGDAFRTTGHLQTHVIIHERKKKSK</sequence>
<dbReference type="InterPro" id="IPR013087">
    <property type="entry name" value="Znf_C2H2_type"/>
</dbReference>
<dbReference type="PROSITE" id="PS00028">
    <property type="entry name" value="ZINC_FINGER_C2H2_1"/>
    <property type="match status" value="12"/>
</dbReference>
<dbReference type="EMBL" id="CARXXK010000005">
    <property type="protein sequence ID" value="CAI6368428.1"/>
    <property type="molecule type" value="Genomic_DNA"/>
</dbReference>
<dbReference type="SMART" id="SM00355">
    <property type="entry name" value="ZnF_C2H2"/>
    <property type="match status" value="13"/>
</dbReference>
<evidence type="ECO:0000256" key="6">
    <source>
        <dbReference type="ARBA" id="ARBA00022833"/>
    </source>
</evidence>
<feature type="domain" description="C2H2-type" evidence="13">
    <location>
        <begin position="355"/>
        <end position="382"/>
    </location>
</feature>
<feature type="domain" description="C2H2-type" evidence="13">
    <location>
        <begin position="208"/>
        <end position="235"/>
    </location>
</feature>
<comment type="caution">
    <text evidence="14">The sequence shown here is derived from an EMBL/GenBank/DDBJ whole genome shotgun (WGS) entry which is preliminary data.</text>
</comment>
<dbReference type="SUPFAM" id="SSF57667">
    <property type="entry name" value="beta-beta-alpha zinc fingers"/>
    <property type="match status" value="6"/>
</dbReference>
<keyword evidence="4" id="KW-0677">Repeat</keyword>
<protein>
    <recommendedName>
        <fullName evidence="13">C2H2-type domain-containing protein</fullName>
    </recommendedName>
</protein>
<feature type="compositionally biased region" description="Basic residues" evidence="12">
    <location>
        <begin position="668"/>
        <end position="683"/>
    </location>
</feature>
<keyword evidence="10" id="KW-0539">Nucleus</keyword>
<dbReference type="GO" id="GO:0003690">
    <property type="term" value="F:double-stranded DNA binding"/>
    <property type="evidence" value="ECO:0007669"/>
    <property type="project" value="UniProtKB-ARBA"/>
</dbReference>
<comment type="similarity">
    <text evidence="2">Belongs to the krueppel C2H2-type zinc-finger protein family.</text>
</comment>
<dbReference type="PANTHER" id="PTHR24394:SF44">
    <property type="entry name" value="ZINC FINGER PROTEIN 271-LIKE"/>
    <property type="match status" value="1"/>
</dbReference>
<evidence type="ECO:0000256" key="12">
    <source>
        <dbReference type="SAM" id="MobiDB-lite"/>
    </source>
</evidence>
<comment type="subcellular location">
    <subcellularLocation>
        <location evidence="1">Nucleus</location>
    </subcellularLocation>
</comment>
<keyword evidence="6" id="KW-0862">Zinc</keyword>
<dbReference type="InterPro" id="IPR036236">
    <property type="entry name" value="Znf_C2H2_sf"/>
</dbReference>
<feature type="domain" description="C2H2-type" evidence="13">
    <location>
        <begin position="411"/>
        <end position="439"/>
    </location>
</feature>
<evidence type="ECO:0000256" key="8">
    <source>
        <dbReference type="ARBA" id="ARBA00023125"/>
    </source>
</evidence>
<evidence type="ECO:0000256" key="11">
    <source>
        <dbReference type="PROSITE-ProRule" id="PRU00042"/>
    </source>
</evidence>
<feature type="domain" description="C2H2-type" evidence="13">
    <location>
        <begin position="235"/>
        <end position="262"/>
    </location>
</feature>
<feature type="domain" description="C2H2-type" evidence="13">
    <location>
        <begin position="757"/>
        <end position="786"/>
    </location>
</feature>
<keyword evidence="3" id="KW-0479">Metal-binding</keyword>
<dbReference type="GO" id="GO:0000981">
    <property type="term" value="F:DNA-binding transcription factor activity, RNA polymerase II-specific"/>
    <property type="evidence" value="ECO:0007669"/>
    <property type="project" value="TreeGrafter"/>
</dbReference>
<feature type="domain" description="C2H2-type" evidence="13">
    <location>
        <begin position="816"/>
        <end position="843"/>
    </location>
</feature>
<dbReference type="FunFam" id="3.30.160.60:FF:000100">
    <property type="entry name" value="Zinc finger 45-like"/>
    <property type="match status" value="1"/>
</dbReference>
<evidence type="ECO:0000256" key="5">
    <source>
        <dbReference type="ARBA" id="ARBA00022771"/>
    </source>
</evidence>
<feature type="domain" description="C2H2-type" evidence="13">
    <location>
        <begin position="180"/>
        <end position="207"/>
    </location>
</feature>
<evidence type="ECO:0000256" key="7">
    <source>
        <dbReference type="ARBA" id="ARBA00023015"/>
    </source>
</evidence>